<feature type="signal peptide" evidence="1">
    <location>
        <begin position="1"/>
        <end position="23"/>
    </location>
</feature>
<dbReference type="EMBL" id="JACGCI010000034">
    <property type="protein sequence ID" value="KAF6754553.1"/>
    <property type="molecule type" value="Genomic_DNA"/>
</dbReference>
<proteinExistence type="predicted"/>
<evidence type="ECO:0008006" key="4">
    <source>
        <dbReference type="Google" id="ProtNLM"/>
    </source>
</evidence>
<name>A0A8H6HZ98_9AGAR</name>
<protein>
    <recommendedName>
        <fullName evidence="4">Extracellular membrane protein CFEM domain-containing protein</fullName>
    </recommendedName>
</protein>
<keyword evidence="3" id="KW-1185">Reference proteome</keyword>
<dbReference type="OrthoDB" id="10357261at2759"/>
<sequence length="164" mass="16100">MVRLSVLLTSFAALMLASVPALAQDQVEVDESCIAPCTTVATEISGCGTDNIKCICSAKLIAEVAACAQCVTNAGVDIIGTPGFEVITDHTDMCKALGAIDNSTTAPTITTPAKGASLLPTGGVANAAALPSGSTNGSTNGASLAHLSLGALTAVVALALGVQL</sequence>
<organism evidence="2 3">
    <name type="scientific">Ephemerocybe angulata</name>
    <dbReference type="NCBI Taxonomy" id="980116"/>
    <lineage>
        <taxon>Eukaryota</taxon>
        <taxon>Fungi</taxon>
        <taxon>Dikarya</taxon>
        <taxon>Basidiomycota</taxon>
        <taxon>Agaricomycotina</taxon>
        <taxon>Agaricomycetes</taxon>
        <taxon>Agaricomycetidae</taxon>
        <taxon>Agaricales</taxon>
        <taxon>Agaricineae</taxon>
        <taxon>Psathyrellaceae</taxon>
        <taxon>Ephemerocybe</taxon>
    </lineage>
</organism>
<evidence type="ECO:0000313" key="2">
    <source>
        <dbReference type="EMBL" id="KAF6754553.1"/>
    </source>
</evidence>
<evidence type="ECO:0000313" key="3">
    <source>
        <dbReference type="Proteomes" id="UP000521943"/>
    </source>
</evidence>
<keyword evidence="1" id="KW-0732">Signal</keyword>
<dbReference type="Proteomes" id="UP000521943">
    <property type="component" value="Unassembled WGS sequence"/>
</dbReference>
<reference evidence="2 3" key="1">
    <citation type="submission" date="2020-07" db="EMBL/GenBank/DDBJ databases">
        <title>Comparative genomics of pyrophilous fungi reveals a link between fire events and developmental genes.</title>
        <authorList>
            <consortium name="DOE Joint Genome Institute"/>
            <person name="Steindorff A.S."/>
            <person name="Carver A."/>
            <person name="Calhoun S."/>
            <person name="Stillman K."/>
            <person name="Liu H."/>
            <person name="Lipzen A."/>
            <person name="Pangilinan J."/>
            <person name="Labutti K."/>
            <person name="Bruns T.D."/>
            <person name="Grigoriev I.V."/>
        </authorList>
    </citation>
    <scope>NUCLEOTIDE SEQUENCE [LARGE SCALE GENOMIC DNA]</scope>
    <source>
        <strain evidence="2 3">CBS 144469</strain>
    </source>
</reference>
<comment type="caution">
    <text evidence="2">The sequence shown here is derived from an EMBL/GenBank/DDBJ whole genome shotgun (WGS) entry which is preliminary data.</text>
</comment>
<accession>A0A8H6HZ98</accession>
<evidence type="ECO:0000256" key="1">
    <source>
        <dbReference type="SAM" id="SignalP"/>
    </source>
</evidence>
<feature type="chain" id="PRO_5034232632" description="Extracellular membrane protein CFEM domain-containing protein" evidence="1">
    <location>
        <begin position="24"/>
        <end position="164"/>
    </location>
</feature>
<dbReference type="AlphaFoldDB" id="A0A8H6HZ98"/>
<gene>
    <name evidence="2" type="ORF">DFP72DRAFT_1068572</name>
</gene>